<sequence>MPLPNIQVKRIDHVTLVVKDLDVSRKFYVDLLGMQEVERPGFRFAGLWFQAGTTQIHLILEHDDSGPAHSFVPEECLISRTRHFAFEVDDAMQAAQKLEEMQIEIVAGPKERPDGPTQLYIFDPDRNLVELYSYS</sequence>
<protein>
    <submittedName>
        <fullName evidence="3">Virulence protein</fullName>
    </submittedName>
</protein>
<evidence type="ECO:0000313" key="4">
    <source>
        <dbReference type="Proteomes" id="UP000315724"/>
    </source>
</evidence>
<dbReference type="GO" id="GO:0004462">
    <property type="term" value="F:lactoylglutathione lyase activity"/>
    <property type="evidence" value="ECO:0007669"/>
    <property type="project" value="InterPro"/>
</dbReference>
<dbReference type="SUPFAM" id="SSF54593">
    <property type="entry name" value="Glyoxalase/Bleomycin resistance protein/Dihydroxybiphenyl dioxygenase"/>
    <property type="match status" value="1"/>
</dbReference>
<dbReference type="InterPro" id="IPR037523">
    <property type="entry name" value="VOC_core"/>
</dbReference>
<dbReference type="PANTHER" id="PTHR21366">
    <property type="entry name" value="GLYOXALASE FAMILY PROTEIN"/>
    <property type="match status" value="1"/>
</dbReference>
<dbReference type="RefSeq" id="WP_145205355.1">
    <property type="nucleotide sequence ID" value="NZ_CP036267.1"/>
</dbReference>
<dbReference type="OrthoDB" id="9800322at2"/>
<evidence type="ECO:0000256" key="1">
    <source>
        <dbReference type="ARBA" id="ARBA00022723"/>
    </source>
</evidence>
<organism evidence="3 4">
    <name type="scientific">Thalassoglobus polymorphus</name>
    <dbReference type="NCBI Taxonomy" id="2527994"/>
    <lineage>
        <taxon>Bacteria</taxon>
        <taxon>Pseudomonadati</taxon>
        <taxon>Planctomycetota</taxon>
        <taxon>Planctomycetia</taxon>
        <taxon>Planctomycetales</taxon>
        <taxon>Planctomycetaceae</taxon>
        <taxon>Thalassoglobus</taxon>
    </lineage>
</organism>
<dbReference type="KEGG" id="tpol:Mal48_48500"/>
<dbReference type="InterPro" id="IPR050383">
    <property type="entry name" value="GlyoxalaseI/FosfomycinResist"/>
</dbReference>
<dbReference type="Proteomes" id="UP000315724">
    <property type="component" value="Chromosome"/>
</dbReference>
<dbReference type="InterPro" id="IPR018146">
    <property type="entry name" value="Glyoxalase_1_CS"/>
</dbReference>
<keyword evidence="1" id="KW-0479">Metal-binding</keyword>
<keyword evidence="4" id="KW-1185">Reference proteome</keyword>
<dbReference type="AlphaFoldDB" id="A0A517QVB9"/>
<dbReference type="GO" id="GO:0046872">
    <property type="term" value="F:metal ion binding"/>
    <property type="evidence" value="ECO:0007669"/>
    <property type="project" value="UniProtKB-KW"/>
</dbReference>
<proteinExistence type="predicted"/>
<evidence type="ECO:0000313" key="3">
    <source>
        <dbReference type="EMBL" id="QDT35572.1"/>
    </source>
</evidence>
<gene>
    <name evidence="3" type="ORF">Mal48_48500</name>
</gene>
<reference evidence="3 4" key="1">
    <citation type="submission" date="2019-02" db="EMBL/GenBank/DDBJ databases">
        <title>Deep-cultivation of Planctomycetes and their phenomic and genomic characterization uncovers novel biology.</title>
        <authorList>
            <person name="Wiegand S."/>
            <person name="Jogler M."/>
            <person name="Boedeker C."/>
            <person name="Pinto D."/>
            <person name="Vollmers J."/>
            <person name="Rivas-Marin E."/>
            <person name="Kohn T."/>
            <person name="Peeters S.H."/>
            <person name="Heuer A."/>
            <person name="Rast P."/>
            <person name="Oberbeckmann S."/>
            <person name="Bunk B."/>
            <person name="Jeske O."/>
            <person name="Meyerdierks A."/>
            <person name="Storesund J.E."/>
            <person name="Kallscheuer N."/>
            <person name="Luecker S."/>
            <person name="Lage O.M."/>
            <person name="Pohl T."/>
            <person name="Merkel B.J."/>
            <person name="Hornburger P."/>
            <person name="Mueller R.-W."/>
            <person name="Bruemmer F."/>
            <person name="Labrenz M."/>
            <person name="Spormann A.M."/>
            <person name="Op den Camp H."/>
            <person name="Overmann J."/>
            <person name="Amann R."/>
            <person name="Jetten M.S.M."/>
            <person name="Mascher T."/>
            <person name="Medema M.H."/>
            <person name="Devos D.P."/>
            <person name="Kaster A.-K."/>
            <person name="Ovreas L."/>
            <person name="Rohde M."/>
            <person name="Galperin M.Y."/>
            <person name="Jogler C."/>
        </authorList>
    </citation>
    <scope>NUCLEOTIDE SEQUENCE [LARGE SCALE GENOMIC DNA]</scope>
    <source>
        <strain evidence="3 4">Mal48</strain>
    </source>
</reference>
<evidence type="ECO:0000259" key="2">
    <source>
        <dbReference type="PROSITE" id="PS51819"/>
    </source>
</evidence>
<dbReference type="EMBL" id="CP036267">
    <property type="protein sequence ID" value="QDT35572.1"/>
    <property type="molecule type" value="Genomic_DNA"/>
</dbReference>
<name>A0A517QVB9_9PLAN</name>
<dbReference type="Gene3D" id="3.10.180.10">
    <property type="entry name" value="2,3-Dihydroxybiphenyl 1,2-Dioxygenase, domain 1"/>
    <property type="match status" value="1"/>
</dbReference>
<feature type="domain" description="VOC" evidence="2">
    <location>
        <begin position="10"/>
        <end position="134"/>
    </location>
</feature>
<dbReference type="InterPro" id="IPR004360">
    <property type="entry name" value="Glyas_Fos-R_dOase_dom"/>
</dbReference>
<dbReference type="Pfam" id="PF00903">
    <property type="entry name" value="Glyoxalase"/>
    <property type="match status" value="1"/>
</dbReference>
<dbReference type="PROSITE" id="PS51819">
    <property type="entry name" value="VOC"/>
    <property type="match status" value="1"/>
</dbReference>
<dbReference type="InterPro" id="IPR029068">
    <property type="entry name" value="Glyas_Bleomycin-R_OHBP_Dase"/>
</dbReference>
<dbReference type="PROSITE" id="PS00934">
    <property type="entry name" value="GLYOXALASE_I_1"/>
    <property type="match status" value="1"/>
</dbReference>
<accession>A0A517QVB9</accession>